<evidence type="ECO:0000259" key="4">
    <source>
        <dbReference type="PROSITE" id="PS50009"/>
    </source>
</evidence>
<feature type="region of interest" description="Disordered" evidence="3">
    <location>
        <begin position="654"/>
        <end position="675"/>
    </location>
</feature>
<dbReference type="SMART" id="SM00667">
    <property type="entry name" value="LisH"/>
    <property type="match status" value="1"/>
</dbReference>
<comment type="caution">
    <text evidence="6">The sequence shown here is derived from an EMBL/GenBank/DDBJ whole genome shotgun (WGS) entry which is preliminary data.</text>
</comment>
<dbReference type="PANTHER" id="PTHR23113:SF365">
    <property type="entry name" value="RAS-GEF DOMAIN-CONTAINING PROTEIN"/>
    <property type="match status" value="1"/>
</dbReference>
<feature type="region of interest" description="Disordered" evidence="3">
    <location>
        <begin position="515"/>
        <end position="536"/>
    </location>
</feature>
<sequence length="675" mass="76291">MSSLFSQSPLHSNPSPLSHTGDITIPPEKLAEERAEWLCHLKSESPQLFTLRERVLPWTGGHSFANLVYADTAAVNAHVNRFAIIELIYQHLNAIGLFNTAETLQDESQLKFQLSKQPWEKTTLLLLVSLGVLPNENPWTIPIDPHHHFVEEPLEEDFFASPYRDPNMSQIYLELEKPDYKAIYSNDSNNKQTLNTLKKGSLNRLVVLVTTTGDQHALQDMTRFFLSLHAITSSEHFLEHLITMFDLNFAEHPNIPYTQPQLRLMIVNLIKRWVNEHGKFIGNRTIKAIGRFLRRVMEDPSCQNVYKYTQTVLSYLPVIQYGPKNQSKPTATETPVIPNYQILFQPNLKIIDPDPTEVARQITLLFHNAFKVVHSREFIIASRIQGISHQTPTLAEFFDFGVKLTLLTFETIISAADVGAAITKTLQIAEALDKLNNFHALACVIRALKQRIIQKHPVMQTSANIEKFKFLDNRSGDNMKKINEYNETVKDLFEHCFPAIPNMMAEFHTCGRSTSSNSNASPSRIASTNSSPASSLSPYDNISILENSHSGASATGASSGVPGTIDLSKSSPTIDSDGLINWNLIWTNSYKALMFYWFQFKCRPYLFYAIPQIQDVINRGPLMTKEQLKWEDDSTGSFNAKNSVLFDKSTMKTRKKTLSSFDTSKDGSSFASSYS</sequence>
<dbReference type="InterPro" id="IPR001895">
    <property type="entry name" value="RASGEF_cat_dom"/>
</dbReference>
<feature type="domain" description="Ras-GEF" evidence="4">
    <location>
        <begin position="354"/>
        <end position="577"/>
    </location>
</feature>
<evidence type="ECO:0008006" key="8">
    <source>
        <dbReference type="Google" id="ProtNLM"/>
    </source>
</evidence>
<dbReference type="InterPro" id="IPR006594">
    <property type="entry name" value="LisH"/>
</dbReference>
<feature type="domain" description="N-terminal Ras-GEF" evidence="5">
    <location>
        <begin position="193"/>
        <end position="317"/>
    </location>
</feature>
<evidence type="ECO:0000256" key="1">
    <source>
        <dbReference type="ARBA" id="ARBA00022658"/>
    </source>
</evidence>
<evidence type="ECO:0000259" key="5">
    <source>
        <dbReference type="PROSITE" id="PS50212"/>
    </source>
</evidence>
<dbReference type="SUPFAM" id="SSF48366">
    <property type="entry name" value="Ras GEF"/>
    <property type="match status" value="1"/>
</dbReference>
<evidence type="ECO:0000313" key="6">
    <source>
        <dbReference type="EMBL" id="KAK8861012.1"/>
    </source>
</evidence>
<name>A0ABR2IEN5_9EUKA</name>
<feature type="compositionally biased region" description="Polar residues" evidence="3">
    <location>
        <begin position="658"/>
        <end position="675"/>
    </location>
</feature>
<feature type="compositionally biased region" description="Low complexity" evidence="3">
    <location>
        <begin position="1"/>
        <end position="19"/>
    </location>
</feature>
<dbReference type="PROSITE" id="PS50896">
    <property type="entry name" value="LISH"/>
    <property type="match status" value="1"/>
</dbReference>
<dbReference type="Gene3D" id="1.10.840.10">
    <property type="entry name" value="Ras guanine-nucleotide exchange factors catalytic domain"/>
    <property type="match status" value="1"/>
</dbReference>
<dbReference type="InterPro" id="IPR023578">
    <property type="entry name" value="Ras_GEF_dom_sf"/>
</dbReference>
<dbReference type="Pfam" id="PF00617">
    <property type="entry name" value="RasGEF"/>
    <property type="match status" value="1"/>
</dbReference>
<dbReference type="PROSITE" id="PS50009">
    <property type="entry name" value="RASGEF_CAT"/>
    <property type="match status" value="1"/>
</dbReference>
<dbReference type="PROSITE" id="PS50212">
    <property type="entry name" value="RASGEF_NTER"/>
    <property type="match status" value="1"/>
</dbReference>
<gene>
    <name evidence="6" type="ORF">M9Y10_012704</name>
</gene>
<dbReference type="InterPro" id="IPR008937">
    <property type="entry name" value="Ras-like_GEF"/>
</dbReference>
<evidence type="ECO:0000256" key="3">
    <source>
        <dbReference type="SAM" id="MobiDB-lite"/>
    </source>
</evidence>
<dbReference type="PANTHER" id="PTHR23113">
    <property type="entry name" value="GUANINE NUCLEOTIDE EXCHANGE FACTOR"/>
    <property type="match status" value="1"/>
</dbReference>
<organism evidence="6 7">
    <name type="scientific">Tritrichomonas musculus</name>
    <dbReference type="NCBI Taxonomy" id="1915356"/>
    <lineage>
        <taxon>Eukaryota</taxon>
        <taxon>Metamonada</taxon>
        <taxon>Parabasalia</taxon>
        <taxon>Tritrichomonadida</taxon>
        <taxon>Tritrichomonadidae</taxon>
        <taxon>Tritrichomonas</taxon>
    </lineage>
</organism>
<keyword evidence="1 2" id="KW-0344">Guanine-nucleotide releasing factor</keyword>
<dbReference type="EMBL" id="JAPFFF010000018">
    <property type="protein sequence ID" value="KAK8861012.1"/>
    <property type="molecule type" value="Genomic_DNA"/>
</dbReference>
<dbReference type="Gene3D" id="1.20.870.10">
    <property type="entry name" value="Son of sevenless (SoS) protein Chain: S domain 1"/>
    <property type="match status" value="1"/>
</dbReference>
<evidence type="ECO:0000313" key="7">
    <source>
        <dbReference type="Proteomes" id="UP001470230"/>
    </source>
</evidence>
<protein>
    <recommendedName>
        <fullName evidence="8">RasGEF domain containing protein</fullName>
    </recommendedName>
</protein>
<accession>A0ABR2IEN5</accession>
<proteinExistence type="predicted"/>
<dbReference type="InterPro" id="IPR000651">
    <property type="entry name" value="Ras-like_Gua-exchang_fac_N"/>
</dbReference>
<dbReference type="Proteomes" id="UP001470230">
    <property type="component" value="Unassembled WGS sequence"/>
</dbReference>
<reference evidence="6 7" key="1">
    <citation type="submission" date="2024-04" db="EMBL/GenBank/DDBJ databases">
        <title>Tritrichomonas musculus Genome.</title>
        <authorList>
            <person name="Alves-Ferreira E."/>
            <person name="Grigg M."/>
            <person name="Lorenzi H."/>
            <person name="Galac M."/>
        </authorList>
    </citation>
    <scope>NUCLEOTIDE SEQUENCE [LARGE SCALE GENOMIC DNA]</scope>
    <source>
        <strain evidence="6 7">EAF2021</strain>
    </source>
</reference>
<feature type="region of interest" description="Disordered" evidence="3">
    <location>
        <begin position="1"/>
        <end position="24"/>
    </location>
</feature>
<evidence type="ECO:0000256" key="2">
    <source>
        <dbReference type="PROSITE-ProRule" id="PRU00168"/>
    </source>
</evidence>
<dbReference type="InterPro" id="IPR036964">
    <property type="entry name" value="RASGEF_cat_dom_sf"/>
</dbReference>
<keyword evidence="7" id="KW-1185">Reference proteome</keyword>